<name>A0A4S8M953_DENBC</name>
<sequence length="175" mass="19431">MRRSKGRKSRRSNSKLLDQIYEAGVYDEADEESSLYTQVFASVGFVCQDLYRVTLGRHSWSCLEHFPGGTWPGNAHLMAKTAYLPRLSVVDVVLFGSEASDLLGPVTVDRPSPVAHLTSRVRHNLFGTEAFDFSGPVAVDVEWDLQTLATFMGGLLDFILMDDVISSSQYHQKAA</sequence>
<evidence type="ECO:0000313" key="1">
    <source>
        <dbReference type="EMBL" id="THU98912.1"/>
    </source>
</evidence>
<protein>
    <submittedName>
        <fullName evidence="1">Uncharacterized protein</fullName>
    </submittedName>
</protein>
<accession>A0A4S8M953</accession>
<keyword evidence="2" id="KW-1185">Reference proteome</keyword>
<gene>
    <name evidence="1" type="ORF">K435DRAFT_856147</name>
</gene>
<organism evidence="1 2">
    <name type="scientific">Dendrothele bispora (strain CBS 962.96)</name>
    <dbReference type="NCBI Taxonomy" id="1314807"/>
    <lineage>
        <taxon>Eukaryota</taxon>
        <taxon>Fungi</taxon>
        <taxon>Dikarya</taxon>
        <taxon>Basidiomycota</taxon>
        <taxon>Agaricomycotina</taxon>
        <taxon>Agaricomycetes</taxon>
        <taxon>Agaricomycetidae</taxon>
        <taxon>Agaricales</taxon>
        <taxon>Agaricales incertae sedis</taxon>
        <taxon>Dendrothele</taxon>
    </lineage>
</organism>
<evidence type="ECO:0000313" key="2">
    <source>
        <dbReference type="Proteomes" id="UP000297245"/>
    </source>
</evidence>
<dbReference type="AlphaFoldDB" id="A0A4S8M953"/>
<dbReference type="EMBL" id="ML179127">
    <property type="protein sequence ID" value="THU98912.1"/>
    <property type="molecule type" value="Genomic_DNA"/>
</dbReference>
<dbReference type="Proteomes" id="UP000297245">
    <property type="component" value="Unassembled WGS sequence"/>
</dbReference>
<reference evidence="1 2" key="1">
    <citation type="journal article" date="2019" name="Nat. Ecol. Evol.">
        <title>Megaphylogeny resolves global patterns of mushroom evolution.</title>
        <authorList>
            <person name="Varga T."/>
            <person name="Krizsan K."/>
            <person name="Foldi C."/>
            <person name="Dima B."/>
            <person name="Sanchez-Garcia M."/>
            <person name="Sanchez-Ramirez S."/>
            <person name="Szollosi G.J."/>
            <person name="Szarkandi J.G."/>
            <person name="Papp V."/>
            <person name="Albert L."/>
            <person name="Andreopoulos W."/>
            <person name="Angelini C."/>
            <person name="Antonin V."/>
            <person name="Barry K.W."/>
            <person name="Bougher N.L."/>
            <person name="Buchanan P."/>
            <person name="Buyck B."/>
            <person name="Bense V."/>
            <person name="Catcheside P."/>
            <person name="Chovatia M."/>
            <person name="Cooper J."/>
            <person name="Damon W."/>
            <person name="Desjardin D."/>
            <person name="Finy P."/>
            <person name="Geml J."/>
            <person name="Haridas S."/>
            <person name="Hughes K."/>
            <person name="Justo A."/>
            <person name="Karasinski D."/>
            <person name="Kautmanova I."/>
            <person name="Kiss B."/>
            <person name="Kocsube S."/>
            <person name="Kotiranta H."/>
            <person name="LaButti K.M."/>
            <person name="Lechner B.E."/>
            <person name="Liimatainen K."/>
            <person name="Lipzen A."/>
            <person name="Lukacs Z."/>
            <person name="Mihaltcheva S."/>
            <person name="Morgado L.N."/>
            <person name="Niskanen T."/>
            <person name="Noordeloos M.E."/>
            <person name="Ohm R.A."/>
            <person name="Ortiz-Santana B."/>
            <person name="Ovrebo C."/>
            <person name="Racz N."/>
            <person name="Riley R."/>
            <person name="Savchenko A."/>
            <person name="Shiryaev A."/>
            <person name="Soop K."/>
            <person name="Spirin V."/>
            <person name="Szebenyi C."/>
            <person name="Tomsovsky M."/>
            <person name="Tulloss R.E."/>
            <person name="Uehling J."/>
            <person name="Grigoriev I.V."/>
            <person name="Vagvolgyi C."/>
            <person name="Papp T."/>
            <person name="Martin F.M."/>
            <person name="Miettinen O."/>
            <person name="Hibbett D.S."/>
            <person name="Nagy L.G."/>
        </authorList>
    </citation>
    <scope>NUCLEOTIDE SEQUENCE [LARGE SCALE GENOMIC DNA]</scope>
    <source>
        <strain evidence="1 2">CBS 962.96</strain>
    </source>
</reference>
<proteinExistence type="predicted"/>